<name>A0A8H4VZT3_9HELO</name>
<dbReference type="EMBL" id="JAAMPI010001275">
    <property type="protein sequence ID" value="KAF4625874.1"/>
    <property type="molecule type" value="Genomic_DNA"/>
</dbReference>
<sequence>MHEWLGSIVMAEGLVHVAAALSSQHVNIYNTSGVAKLVAAAVGAVLLFSSMAYRVEGSLEGADSILIRRNLPPDSHRCPPTKERDTPVSDAVYIHVRLSRPWRPRAGQYVYLSILEKRKGFTQDLFRHTTNDVDQRNGIRAIIEGPYRKELDLKSYGTILLFATGIRIAGQLPYITQLLEEYHNSGEKNRRIALFVLDNYISNQTEQEDVARLRTRIKMTYDGINAETLIRSEIKGREGRTVVSLYTNNETSNKIRVIVRQIRDKTIDLKELEYRPYSA</sequence>
<dbReference type="GO" id="GO:0000293">
    <property type="term" value="F:ferric-chelate reductase activity"/>
    <property type="evidence" value="ECO:0007669"/>
    <property type="project" value="TreeGrafter"/>
</dbReference>
<reference evidence="2 3" key="1">
    <citation type="submission" date="2020-03" db="EMBL/GenBank/DDBJ databases">
        <title>Draft Genome Sequence of Cudoniella acicularis.</title>
        <authorList>
            <person name="Buettner E."/>
            <person name="Kellner H."/>
        </authorList>
    </citation>
    <scope>NUCLEOTIDE SEQUENCE [LARGE SCALE GENOMIC DNA]</scope>
    <source>
        <strain evidence="2 3">DSM 108380</strain>
    </source>
</reference>
<evidence type="ECO:0000313" key="2">
    <source>
        <dbReference type="EMBL" id="KAF4625874.1"/>
    </source>
</evidence>
<dbReference type="AlphaFoldDB" id="A0A8H4VZT3"/>
<gene>
    <name evidence="2" type="ORF">G7Y89_g12291</name>
</gene>
<dbReference type="GO" id="GO:0005886">
    <property type="term" value="C:plasma membrane"/>
    <property type="evidence" value="ECO:0007669"/>
    <property type="project" value="TreeGrafter"/>
</dbReference>
<keyword evidence="3" id="KW-1185">Reference proteome</keyword>
<dbReference type="PANTHER" id="PTHR32361:SF24">
    <property type="entry name" value="REDUCTASE, PUTATIVE (AFU_ORTHOLOGUE AFUA_3G10820)-RELATED"/>
    <property type="match status" value="1"/>
</dbReference>
<evidence type="ECO:0000256" key="1">
    <source>
        <dbReference type="ARBA" id="ARBA00022448"/>
    </source>
</evidence>
<dbReference type="Proteomes" id="UP000566819">
    <property type="component" value="Unassembled WGS sequence"/>
</dbReference>
<dbReference type="GO" id="GO:0006826">
    <property type="term" value="P:iron ion transport"/>
    <property type="evidence" value="ECO:0007669"/>
    <property type="project" value="TreeGrafter"/>
</dbReference>
<organism evidence="2 3">
    <name type="scientific">Cudoniella acicularis</name>
    <dbReference type="NCBI Taxonomy" id="354080"/>
    <lineage>
        <taxon>Eukaryota</taxon>
        <taxon>Fungi</taxon>
        <taxon>Dikarya</taxon>
        <taxon>Ascomycota</taxon>
        <taxon>Pezizomycotina</taxon>
        <taxon>Leotiomycetes</taxon>
        <taxon>Helotiales</taxon>
        <taxon>Tricladiaceae</taxon>
        <taxon>Cudoniella</taxon>
    </lineage>
</organism>
<dbReference type="OrthoDB" id="4494341at2759"/>
<dbReference type="PANTHER" id="PTHR32361">
    <property type="entry name" value="FERRIC/CUPRIC REDUCTASE TRANSMEMBRANE COMPONENT"/>
    <property type="match status" value="1"/>
</dbReference>
<dbReference type="GO" id="GO:0006879">
    <property type="term" value="P:intracellular iron ion homeostasis"/>
    <property type="evidence" value="ECO:0007669"/>
    <property type="project" value="TreeGrafter"/>
</dbReference>
<dbReference type="CDD" id="cd06186">
    <property type="entry name" value="NOX_Duox_like_FAD_NADP"/>
    <property type="match status" value="1"/>
</dbReference>
<dbReference type="InterPro" id="IPR039261">
    <property type="entry name" value="FNR_nucleotide-bd"/>
</dbReference>
<comment type="caution">
    <text evidence="2">The sequence shown here is derived from an EMBL/GenBank/DDBJ whole genome shotgun (WGS) entry which is preliminary data.</text>
</comment>
<dbReference type="GO" id="GO:0015677">
    <property type="term" value="P:copper ion import"/>
    <property type="evidence" value="ECO:0007669"/>
    <property type="project" value="TreeGrafter"/>
</dbReference>
<accession>A0A8H4VZT3</accession>
<dbReference type="InterPro" id="IPR051410">
    <property type="entry name" value="Ferric/Cupric_Reductase"/>
</dbReference>
<evidence type="ECO:0000313" key="3">
    <source>
        <dbReference type="Proteomes" id="UP000566819"/>
    </source>
</evidence>
<protein>
    <recommendedName>
        <fullName evidence="4">FAD-binding FR-type domain-containing protein</fullName>
    </recommendedName>
</protein>
<proteinExistence type="predicted"/>
<evidence type="ECO:0008006" key="4">
    <source>
        <dbReference type="Google" id="ProtNLM"/>
    </source>
</evidence>
<dbReference type="Gene3D" id="3.40.50.80">
    <property type="entry name" value="Nucleotide-binding domain of ferredoxin-NADP reductase (FNR) module"/>
    <property type="match status" value="1"/>
</dbReference>
<keyword evidence="1" id="KW-0813">Transport</keyword>